<evidence type="ECO:0000256" key="7">
    <source>
        <dbReference type="PIRSR" id="PIRSR611782-2"/>
    </source>
</evidence>
<dbReference type="InterPro" id="IPR011782">
    <property type="entry name" value="Pept_S1C_Do"/>
</dbReference>
<dbReference type="SMART" id="SM00228">
    <property type="entry name" value="PDZ"/>
    <property type="match status" value="2"/>
</dbReference>
<dbReference type="NCBIfam" id="TIGR02037">
    <property type="entry name" value="degP_htrA_DO"/>
    <property type="match status" value="1"/>
</dbReference>
<dbReference type="InterPro" id="IPR036034">
    <property type="entry name" value="PDZ_sf"/>
</dbReference>
<dbReference type="InterPro" id="IPR009003">
    <property type="entry name" value="Peptidase_S1_PA"/>
</dbReference>
<keyword evidence="3" id="KW-0677">Repeat</keyword>
<dbReference type="RefSeq" id="WP_082363115.1">
    <property type="nucleotide sequence ID" value="NZ_CP012159.1"/>
</dbReference>
<evidence type="ECO:0000256" key="2">
    <source>
        <dbReference type="ARBA" id="ARBA00022729"/>
    </source>
</evidence>
<feature type="domain" description="PDZ" evidence="10">
    <location>
        <begin position="308"/>
        <end position="368"/>
    </location>
</feature>
<dbReference type="PANTHER" id="PTHR43343:SF3">
    <property type="entry name" value="PROTEASE DO-LIKE 8, CHLOROPLASTIC"/>
    <property type="match status" value="1"/>
</dbReference>
<evidence type="ECO:0000313" key="11">
    <source>
        <dbReference type="EMBL" id="AKT43145.1"/>
    </source>
</evidence>
<dbReference type="GO" id="GO:0004252">
    <property type="term" value="F:serine-type endopeptidase activity"/>
    <property type="evidence" value="ECO:0007669"/>
    <property type="project" value="InterPro"/>
</dbReference>
<dbReference type="AlphaFoldDB" id="A0A0K1EQF2"/>
<keyword evidence="2 9" id="KW-0732">Signal</keyword>
<dbReference type="Proteomes" id="UP000067626">
    <property type="component" value="Chromosome"/>
</dbReference>
<dbReference type="GO" id="GO:0006508">
    <property type="term" value="P:proteolysis"/>
    <property type="evidence" value="ECO:0007669"/>
    <property type="project" value="UniProtKB-KW"/>
</dbReference>
<dbReference type="Gene3D" id="2.30.42.10">
    <property type="match status" value="2"/>
</dbReference>
<dbReference type="InterPro" id="IPR001940">
    <property type="entry name" value="Peptidase_S1C"/>
</dbReference>
<dbReference type="EMBL" id="CP012159">
    <property type="protein sequence ID" value="AKT43145.1"/>
    <property type="molecule type" value="Genomic_DNA"/>
</dbReference>
<evidence type="ECO:0000256" key="5">
    <source>
        <dbReference type="ARBA" id="ARBA00022825"/>
    </source>
</evidence>
<dbReference type="Pfam" id="PF13365">
    <property type="entry name" value="Trypsin_2"/>
    <property type="match status" value="1"/>
</dbReference>
<evidence type="ECO:0000256" key="8">
    <source>
        <dbReference type="SAM" id="MobiDB-lite"/>
    </source>
</evidence>
<feature type="compositionally biased region" description="Low complexity" evidence="8">
    <location>
        <begin position="109"/>
        <end position="124"/>
    </location>
</feature>
<feature type="region of interest" description="Disordered" evidence="8">
    <location>
        <begin position="409"/>
        <end position="429"/>
    </location>
</feature>
<name>A0A0K1EQF2_CHOCO</name>
<dbReference type="SUPFAM" id="SSF50156">
    <property type="entry name" value="PDZ domain-like"/>
    <property type="match status" value="2"/>
</dbReference>
<evidence type="ECO:0000256" key="1">
    <source>
        <dbReference type="ARBA" id="ARBA00022670"/>
    </source>
</evidence>
<feature type="active site" description="Charge relay system" evidence="6">
    <location>
        <position position="185"/>
    </location>
</feature>
<dbReference type="InterPro" id="IPR051201">
    <property type="entry name" value="Chloro_Bact_Ser_Proteases"/>
</dbReference>
<proteinExistence type="predicted"/>
<evidence type="ECO:0000256" key="4">
    <source>
        <dbReference type="ARBA" id="ARBA00022801"/>
    </source>
</evidence>
<evidence type="ECO:0000259" key="10">
    <source>
        <dbReference type="PROSITE" id="PS50106"/>
    </source>
</evidence>
<protein>
    <submittedName>
        <fullName evidence="11">Peptidase S1</fullName>
    </submittedName>
</protein>
<feature type="binding site" evidence="7">
    <location>
        <position position="155"/>
    </location>
    <ligand>
        <name>substrate</name>
    </ligand>
</feature>
<dbReference type="Pfam" id="PF13180">
    <property type="entry name" value="PDZ_2"/>
    <property type="match status" value="2"/>
</dbReference>
<accession>A0A0K1EQF2</accession>
<dbReference type="Gene3D" id="2.40.10.120">
    <property type="match status" value="1"/>
</dbReference>
<keyword evidence="12" id="KW-1185">Reference proteome</keyword>
<feature type="compositionally biased region" description="Low complexity" evidence="8">
    <location>
        <begin position="409"/>
        <end position="428"/>
    </location>
</feature>
<evidence type="ECO:0000256" key="9">
    <source>
        <dbReference type="SAM" id="SignalP"/>
    </source>
</evidence>
<dbReference type="InterPro" id="IPR001478">
    <property type="entry name" value="PDZ"/>
</dbReference>
<dbReference type="KEGG" id="ccro:CMC5_073730"/>
<feature type="signal peptide" evidence="9">
    <location>
        <begin position="1"/>
        <end position="33"/>
    </location>
</feature>
<evidence type="ECO:0000256" key="3">
    <source>
        <dbReference type="ARBA" id="ARBA00022737"/>
    </source>
</evidence>
<feature type="binding site" evidence="7">
    <location>
        <begin position="275"/>
        <end position="279"/>
    </location>
    <ligand>
        <name>substrate</name>
    </ligand>
</feature>
<dbReference type="SUPFAM" id="SSF50494">
    <property type="entry name" value="Trypsin-like serine proteases"/>
    <property type="match status" value="1"/>
</dbReference>
<feature type="binding site" evidence="7">
    <location>
        <begin position="257"/>
        <end position="259"/>
    </location>
    <ligand>
        <name>substrate</name>
    </ligand>
</feature>
<dbReference type="PRINTS" id="PR00834">
    <property type="entry name" value="PROTEASES2C"/>
</dbReference>
<sequence>MNGLVSTRTRFALFAWLSVASLGFAGCSQQARATPVLQQVASPEAQALPPPVVTTTLPPAPVPATFDVAALAERVQPMVVNITTTQAAKEGAPMNPFEFFFGPGGPNFGPNGPNLGPNGPNLGPNGQGGRQMPKQSALGTGFIIDANGYVVTNEHVVRDADEVRVRLSDEREMVADVVGRDPKLDLALLRLKGASDLPVAPLGSSEQLRVGEHVLAVGNPFGLGHTVTLGIVSAKARTIGAGPYDDFIQTDAAINPGNSGGPLFNWRGEVVGINTAIRAGANSIGFAVPIDALKDILPQLRETGTVQRGKLGVVIQPMTRELASALGLDQERGALVAQVEPGGPADRAGIKSGDVIVGVNGTAINHSDEVPRNVARNAPGTEIEVKLQRGKEQRQVKAKLDLLADESDAAPAPRQRGAQAESQQSSSQLGVAIADAPGGGARITRITGNQADELSTGDVITELNGAPIKDAASLNAAMAKVKPGSTALLRVRRGNASRYAAVPIPAK</sequence>
<gene>
    <name evidence="11" type="ORF">CMC5_073730</name>
</gene>
<dbReference type="PROSITE" id="PS50106">
    <property type="entry name" value="PDZ"/>
    <property type="match status" value="2"/>
</dbReference>
<dbReference type="PANTHER" id="PTHR43343">
    <property type="entry name" value="PEPTIDASE S12"/>
    <property type="match status" value="1"/>
</dbReference>
<keyword evidence="5" id="KW-0720">Serine protease</keyword>
<feature type="domain" description="PDZ" evidence="10">
    <location>
        <begin position="417"/>
        <end position="495"/>
    </location>
</feature>
<feature type="region of interest" description="Disordered" evidence="8">
    <location>
        <begin position="109"/>
        <end position="134"/>
    </location>
</feature>
<feature type="active site" description="Charge relay system" evidence="6">
    <location>
        <position position="259"/>
    </location>
</feature>
<feature type="active site" description="Charge relay system" evidence="6">
    <location>
        <position position="155"/>
    </location>
</feature>
<organism evidence="11 12">
    <name type="scientific">Chondromyces crocatus</name>
    <dbReference type="NCBI Taxonomy" id="52"/>
    <lineage>
        <taxon>Bacteria</taxon>
        <taxon>Pseudomonadati</taxon>
        <taxon>Myxococcota</taxon>
        <taxon>Polyangia</taxon>
        <taxon>Polyangiales</taxon>
        <taxon>Polyangiaceae</taxon>
        <taxon>Chondromyces</taxon>
    </lineage>
</organism>
<dbReference type="CDD" id="cd10839">
    <property type="entry name" value="cpPDZ1_DegP-like"/>
    <property type="match status" value="1"/>
</dbReference>
<evidence type="ECO:0000313" key="12">
    <source>
        <dbReference type="Proteomes" id="UP000067626"/>
    </source>
</evidence>
<dbReference type="OrthoDB" id="9758917at2"/>
<evidence type="ECO:0000256" key="6">
    <source>
        <dbReference type="PIRSR" id="PIRSR611782-1"/>
    </source>
</evidence>
<keyword evidence="1" id="KW-0645">Protease</keyword>
<feature type="chain" id="PRO_5039330270" evidence="9">
    <location>
        <begin position="34"/>
        <end position="507"/>
    </location>
</feature>
<reference evidence="11 12" key="1">
    <citation type="submission" date="2015-07" db="EMBL/GenBank/DDBJ databases">
        <title>Genome analysis of myxobacterium Chondromyces crocatus Cm c5 reveals a high potential for natural compound synthesis and the genetic basis for the loss of fruiting body formation.</title>
        <authorList>
            <person name="Zaburannyi N."/>
            <person name="Bunk B."/>
            <person name="Maier J."/>
            <person name="Overmann J."/>
            <person name="Mueller R."/>
        </authorList>
    </citation>
    <scope>NUCLEOTIDE SEQUENCE [LARGE SCALE GENOMIC DNA]</scope>
    <source>
        <strain evidence="11 12">Cm c5</strain>
    </source>
</reference>
<dbReference type="STRING" id="52.CMC5_073730"/>
<keyword evidence="4" id="KW-0378">Hydrolase</keyword>
<feature type="binding site" evidence="7">
    <location>
        <position position="185"/>
    </location>
    <ligand>
        <name>substrate</name>
    </ligand>
</feature>